<accession>A0A386AX10</accession>
<evidence type="ECO:0000256" key="3">
    <source>
        <dbReference type="ARBA" id="ARBA00022884"/>
    </source>
</evidence>
<reference evidence="9" key="2">
    <citation type="journal article" date="2019" name="Mol. Phylogenet. Evol.">
        <title>Reassessment of the classification of bryopsidales (chlorophyta) based on chloroplast phylogenomic analyses.</title>
        <authorList>
            <person name="Cremen M.C."/>
            <person name="Leliaert F."/>
            <person name="West J."/>
            <person name="Lam D.W."/>
            <person name="Shimada S."/>
            <person name="Lopez-Bautista J.M."/>
            <person name="Verbruggen H."/>
        </authorList>
    </citation>
    <scope>NUCLEOTIDE SEQUENCE</scope>
</reference>
<dbReference type="EMBL" id="MH591082">
    <property type="protein sequence ID" value="AYC63889.1"/>
    <property type="molecule type" value="Genomic_DNA"/>
</dbReference>
<reference evidence="9" key="1">
    <citation type="submission" date="2018-07" db="EMBL/GenBank/DDBJ databases">
        <authorList>
            <person name="Quirk P.G."/>
            <person name="Krulwich T.A."/>
        </authorList>
    </citation>
    <scope>NUCLEOTIDE SEQUENCE</scope>
</reference>
<protein>
    <recommendedName>
        <fullName evidence="6 7">Small ribosomal subunit protein bS18c</fullName>
    </recommendedName>
</protein>
<dbReference type="InterPro" id="IPR001648">
    <property type="entry name" value="Ribosomal_bS18"/>
</dbReference>
<comment type="subcellular location">
    <subcellularLocation>
        <location evidence="7">Plastid</location>
        <location evidence="7">Chloroplast</location>
    </subcellularLocation>
</comment>
<dbReference type="GO" id="GO:0003735">
    <property type="term" value="F:structural constituent of ribosome"/>
    <property type="evidence" value="ECO:0007669"/>
    <property type="project" value="InterPro"/>
</dbReference>
<dbReference type="Pfam" id="PF01084">
    <property type="entry name" value="Ribosomal_S18"/>
    <property type="match status" value="1"/>
</dbReference>
<dbReference type="GO" id="GO:0070181">
    <property type="term" value="F:small ribosomal subunit rRNA binding"/>
    <property type="evidence" value="ECO:0007669"/>
    <property type="project" value="TreeGrafter"/>
</dbReference>
<dbReference type="GO" id="GO:0009507">
    <property type="term" value="C:chloroplast"/>
    <property type="evidence" value="ECO:0007669"/>
    <property type="project" value="UniProtKB-SubCell"/>
</dbReference>
<keyword evidence="5 7" id="KW-0687">Ribonucleoprotein</keyword>
<name>A0A386AX10_9CHLO</name>
<comment type="similarity">
    <text evidence="1 7 8">Belongs to the bacterial ribosomal protein bS18 family.</text>
</comment>
<keyword evidence="7" id="KW-0699">rRNA-binding</keyword>
<evidence type="ECO:0000313" key="9">
    <source>
        <dbReference type="EMBL" id="AYC63889.1"/>
    </source>
</evidence>
<evidence type="ECO:0000256" key="8">
    <source>
        <dbReference type="RuleBase" id="RU003910"/>
    </source>
</evidence>
<dbReference type="GO" id="GO:0005763">
    <property type="term" value="C:mitochondrial small ribosomal subunit"/>
    <property type="evidence" value="ECO:0007669"/>
    <property type="project" value="TreeGrafter"/>
</dbReference>
<dbReference type="HAMAP" id="MF_00270">
    <property type="entry name" value="Ribosomal_bS18"/>
    <property type="match status" value="1"/>
</dbReference>
<sequence>MKIFPYKPSKKKPLIIKKQQFIKSPINYKNIILLRKYINIEGKIIPKRITQITNKQQHSISKAIKQARIINLLPFVRIFK</sequence>
<dbReference type="PANTHER" id="PTHR13479:SF40">
    <property type="entry name" value="SMALL RIBOSOMAL SUBUNIT PROTEIN BS18M"/>
    <property type="match status" value="1"/>
</dbReference>
<evidence type="ECO:0000256" key="2">
    <source>
        <dbReference type="ARBA" id="ARBA00011458"/>
    </source>
</evidence>
<keyword evidence="4 7" id="KW-0689">Ribosomal protein</keyword>
<keyword evidence="9" id="KW-0934">Plastid</keyword>
<dbReference type="AlphaFoldDB" id="A0A386AX10"/>
<evidence type="ECO:0000256" key="5">
    <source>
        <dbReference type="ARBA" id="ARBA00023274"/>
    </source>
</evidence>
<gene>
    <name evidence="7 9" type="primary">rps18</name>
</gene>
<keyword evidence="9" id="KW-0150">Chloroplast</keyword>
<evidence type="ECO:0000256" key="4">
    <source>
        <dbReference type="ARBA" id="ARBA00022980"/>
    </source>
</evidence>
<keyword evidence="3 7" id="KW-0694">RNA-binding</keyword>
<dbReference type="NCBIfam" id="TIGR00165">
    <property type="entry name" value="S18"/>
    <property type="match status" value="1"/>
</dbReference>
<dbReference type="PRINTS" id="PR00974">
    <property type="entry name" value="RIBOSOMALS18"/>
</dbReference>
<evidence type="ECO:0000256" key="6">
    <source>
        <dbReference type="ARBA" id="ARBA00035266"/>
    </source>
</evidence>
<dbReference type="SUPFAM" id="SSF46911">
    <property type="entry name" value="Ribosomal protein S18"/>
    <property type="match status" value="1"/>
</dbReference>
<dbReference type="InterPro" id="IPR036870">
    <property type="entry name" value="Ribosomal_bS18_sf"/>
</dbReference>
<evidence type="ECO:0000256" key="1">
    <source>
        <dbReference type="ARBA" id="ARBA00005589"/>
    </source>
</evidence>
<comment type="subunit">
    <text evidence="2 7">Part of the 30S ribosomal subunit.</text>
</comment>
<evidence type="ECO:0000256" key="7">
    <source>
        <dbReference type="HAMAP-Rule" id="MF_00270"/>
    </source>
</evidence>
<proteinExistence type="inferred from homology"/>
<geneLocation type="chloroplast" evidence="9"/>
<organism evidence="9">
    <name type="scientific">Dichotomosiphon tuberosus</name>
    <dbReference type="NCBI Taxonomy" id="118263"/>
    <lineage>
        <taxon>Eukaryota</taxon>
        <taxon>Viridiplantae</taxon>
        <taxon>Chlorophyta</taxon>
        <taxon>core chlorophytes</taxon>
        <taxon>Ulvophyceae</taxon>
        <taxon>TCBD clade</taxon>
        <taxon>Bryopsidales</taxon>
        <taxon>Halimedineae</taxon>
        <taxon>Dichotomosiphonaceae</taxon>
        <taxon>Dichotomosiphon</taxon>
    </lineage>
</organism>
<dbReference type="Gene3D" id="4.10.640.10">
    <property type="entry name" value="Ribosomal protein S18"/>
    <property type="match status" value="1"/>
</dbReference>
<dbReference type="GO" id="GO:0006412">
    <property type="term" value="P:translation"/>
    <property type="evidence" value="ECO:0007669"/>
    <property type="project" value="UniProtKB-UniRule"/>
</dbReference>
<dbReference type="PANTHER" id="PTHR13479">
    <property type="entry name" value="30S RIBOSOMAL PROTEIN S18"/>
    <property type="match status" value="1"/>
</dbReference>